<dbReference type="PATRIC" id="fig|1872076.5.peg.3304"/>
<dbReference type="AlphaFoldDB" id="A0A1E3X8Y6"/>
<protein>
    <submittedName>
        <fullName evidence="1">Uncharacterized protein</fullName>
    </submittedName>
</protein>
<dbReference type="EMBL" id="MAYW01000078">
    <property type="protein sequence ID" value="ODS32085.1"/>
    <property type="molecule type" value="Genomic_DNA"/>
</dbReference>
<proteinExistence type="predicted"/>
<organism evidence="1 2">
    <name type="scientific">Candidatus Scalindua rubra</name>
    <dbReference type="NCBI Taxonomy" id="1872076"/>
    <lineage>
        <taxon>Bacteria</taxon>
        <taxon>Pseudomonadati</taxon>
        <taxon>Planctomycetota</taxon>
        <taxon>Candidatus Brocadiia</taxon>
        <taxon>Candidatus Brocadiales</taxon>
        <taxon>Candidatus Scalinduaceae</taxon>
        <taxon>Candidatus Scalindua</taxon>
    </lineage>
</organism>
<gene>
    <name evidence="1" type="ORF">SCARUB_02792</name>
</gene>
<accession>A0A1E3X8Y6</accession>
<name>A0A1E3X8Y6_9BACT</name>
<evidence type="ECO:0000313" key="2">
    <source>
        <dbReference type="Proteomes" id="UP000094056"/>
    </source>
</evidence>
<comment type="caution">
    <text evidence="1">The sequence shown here is derived from an EMBL/GenBank/DDBJ whole genome shotgun (WGS) entry which is preliminary data.</text>
</comment>
<sequence length="109" mass="12486">MNITQKPVGHGINLKDMILWEMNNAEGIPYDTYKLLPNKYEDLDLDPEDILFEGGNIQDGAGALIAFGKMQFTEMQEDEREALKEALLQYCELDTLAMVMIYEHWGSLK</sequence>
<dbReference type="Proteomes" id="UP000094056">
    <property type="component" value="Unassembled WGS sequence"/>
</dbReference>
<evidence type="ECO:0000313" key="1">
    <source>
        <dbReference type="EMBL" id="ODS32085.1"/>
    </source>
</evidence>
<reference evidence="1 2" key="1">
    <citation type="submission" date="2016-07" db="EMBL/GenBank/DDBJ databases">
        <title>Draft genome of Scalindua rubra, obtained from a brine-seawater interface in the Red Sea, sheds light on salt adaptation in anammox bacteria.</title>
        <authorList>
            <person name="Speth D.R."/>
            <person name="Lagkouvardos I."/>
            <person name="Wang Y."/>
            <person name="Qian P.-Y."/>
            <person name="Dutilh B.E."/>
            <person name="Jetten M.S."/>
        </authorList>
    </citation>
    <scope>NUCLEOTIDE SEQUENCE [LARGE SCALE GENOMIC DNA]</scope>
    <source>
        <strain evidence="1">BSI-1</strain>
    </source>
</reference>